<dbReference type="Proteomes" id="UP001500752">
    <property type="component" value="Unassembled WGS sequence"/>
</dbReference>
<dbReference type="InterPro" id="IPR027843">
    <property type="entry name" value="DUF4440"/>
</dbReference>
<feature type="domain" description="DUF4440" evidence="1">
    <location>
        <begin position="12"/>
        <end position="117"/>
    </location>
</feature>
<dbReference type="SUPFAM" id="SSF54427">
    <property type="entry name" value="NTF2-like"/>
    <property type="match status" value="1"/>
</dbReference>
<dbReference type="EMBL" id="BAABEO010000026">
    <property type="protein sequence ID" value="GAA3699000.1"/>
    <property type="molecule type" value="Genomic_DNA"/>
</dbReference>
<evidence type="ECO:0000313" key="2">
    <source>
        <dbReference type="EMBL" id="GAA3699000.1"/>
    </source>
</evidence>
<evidence type="ECO:0000259" key="1">
    <source>
        <dbReference type="Pfam" id="PF14534"/>
    </source>
</evidence>
<sequence length="129" mass="14722">MTDYATTTAHELEALEDERYQAVLNSDFNAFARLCHEKLIYSHSNGERDTLASYLDKCVQGTYRYHRIDHPVSEIIVVGDVALVVGEMHAELDIHDRPATLDNTSLAVWVREAGTWKFLAYQPTPKQQK</sequence>
<gene>
    <name evidence="2" type="ORF">GCM10023081_39860</name>
</gene>
<dbReference type="Gene3D" id="3.10.450.50">
    <property type="match status" value="1"/>
</dbReference>
<reference evidence="3" key="1">
    <citation type="journal article" date="2019" name="Int. J. Syst. Evol. Microbiol.">
        <title>The Global Catalogue of Microorganisms (GCM) 10K type strain sequencing project: providing services to taxonomists for standard genome sequencing and annotation.</title>
        <authorList>
            <consortium name="The Broad Institute Genomics Platform"/>
            <consortium name="The Broad Institute Genome Sequencing Center for Infectious Disease"/>
            <person name="Wu L."/>
            <person name="Ma J."/>
        </authorList>
    </citation>
    <scope>NUCLEOTIDE SEQUENCE [LARGE SCALE GENOMIC DNA]</scope>
    <source>
        <strain evidence="3">JCM 30742</strain>
    </source>
</reference>
<dbReference type="Pfam" id="PF14534">
    <property type="entry name" value="DUF4440"/>
    <property type="match status" value="1"/>
</dbReference>
<comment type="caution">
    <text evidence="2">The sequence shown here is derived from an EMBL/GenBank/DDBJ whole genome shotgun (WGS) entry which is preliminary data.</text>
</comment>
<name>A0ABP7D0J8_9MICC</name>
<keyword evidence="3" id="KW-1185">Reference proteome</keyword>
<accession>A0ABP7D0J8</accession>
<organism evidence="2 3">
    <name type="scientific">Arthrobacter ginkgonis</name>
    <dbReference type="NCBI Taxonomy" id="1630594"/>
    <lineage>
        <taxon>Bacteria</taxon>
        <taxon>Bacillati</taxon>
        <taxon>Actinomycetota</taxon>
        <taxon>Actinomycetes</taxon>
        <taxon>Micrococcales</taxon>
        <taxon>Micrococcaceae</taxon>
        <taxon>Arthrobacter</taxon>
    </lineage>
</organism>
<dbReference type="InterPro" id="IPR032710">
    <property type="entry name" value="NTF2-like_dom_sf"/>
</dbReference>
<dbReference type="RefSeq" id="WP_345153624.1">
    <property type="nucleotide sequence ID" value="NZ_BAABEO010000026.1"/>
</dbReference>
<evidence type="ECO:0000313" key="3">
    <source>
        <dbReference type="Proteomes" id="UP001500752"/>
    </source>
</evidence>
<protein>
    <recommendedName>
        <fullName evidence="1">DUF4440 domain-containing protein</fullName>
    </recommendedName>
</protein>
<proteinExistence type="predicted"/>